<name>A0A089NS48_9HYPH</name>
<evidence type="ECO:0000256" key="3">
    <source>
        <dbReference type="ARBA" id="ARBA00023163"/>
    </source>
</evidence>
<dbReference type="SUPFAM" id="SSF46785">
    <property type="entry name" value="Winged helix' DNA-binding domain"/>
    <property type="match status" value="1"/>
</dbReference>
<reference evidence="6 7" key="1">
    <citation type="journal article" date="2014" name="PLoS ONE">
        <title>Genome Information of Methylobacterium oryzae, a Plant-Probiotic Methylotroph in the Phyllosphere.</title>
        <authorList>
            <person name="Kwak M.J."/>
            <person name="Jeong H."/>
            <person name="Madhaiyan M."/>
            <person name="Lee Y."/>
            <person name="Sa T.M."/>
            <person name="Oh T.K."/>
            <person name="Kim J.F."/>
        </authorList>
    </citation>
    <scope>NUCLEOTIDE SEQUENCE [LARGE SCALE GENOMIC DNA]</scope>
    <source>
        <strain evidence="6 7">CBMB20</strain>
    </source>
</reference>
<dbReference type="EMBL" id="CP003811">
    <property type="protein sequence ID" value="AIQ90761.1"/>
    <property type="molecule type" value="Genomic_DNA"/>
</dbReference>
<evidence type="ECO:0000256" key="2">
    <source>
        <dbReference type="ARBA" id="ARBA00023125"/>
    </source>
</evidence>
<dbReference type="Pfam" id="PF00027">
    <property type="entry name" value="cNMP_binding"/>
    <property type="match status" value="1"/>
</dbReference>
<dbReference type="InterPro" id="IPR050397">
    <property type="entry name" value="Env_Response_Regulators"/>
</dbReference>
<dbReference type="GO" id="GO:0003700">
    <property type="term" value="F:DNA-binding transcription factor activity"/>
    <property type="evidence" value="ECO:0007669"/>
    <property type="project" value="TreeGrafter"/>
</dbReference>
<evidence type="ECO:0000259" key="5">
    <source>
        <dbReference type="PROSITE" id="PS51063"/>
    </source>
</evidence>
<dbReference type="InterPro" id="IPR018490">
    <property type="entry name" value="cNMP-bd_dom_sf"/>
</dbReference>
<dbReference type="RefSeq" id="WP_244413258.1">
    <property type="nucleotide sequence ID" value="NZ_CP003811.1"/>
</dbReference>
<feature type="domain" description="HTH crp-type" evidence="5">
    <location>
        <begin position="118"/>
        <end position="186"/>
    </location>
</feature>
<dbReference type="SUPFAM" id="SSF51206">
    <property type="entry name" value="cAMP-binding domain-like"/>
    <property type="match status" value="1"/>
</dbReference>
<keyword evidence="7" id="KW-1185">Reference proteome</keyword>
<proteinExistence type="predicted"/>
<dbReference type="KEGG" id="mor:MOC_3006"/>
<dbReference type="CDD" id="cd00038">
    <property type="entry name" value="CAP_ED"/>
    <property type="match status" value="1"/>
</dbReference>
<dbReference type="AlphaFoldDB" id="A0A089NS48"/>
<dbReference type="PROSITE" id="PS51063">
    <property type="entry name" value="HTH_CRP_2"/>
    <property type="match status" value="1"/>
</dbReference>
<dbReference type="Gene3D" id="2.60.120.10">
    <property type="entry name" value="Jelly Rolls"/>
    <property type="match status" value="1"/>
</dbReference>
<evidence type="ECO:0000313" key="6">
    <source>
        <dbReference type="EMBL" id="AIQ90761.1"/>
    </source>
</evidence>
<keyword evidence="1" id="KW-0805">Transcription regulation</keyword>
<dbReference type="PANTHER" id="PTHR24567">
    <property type="entry name" value="CRP FAMILY TRANSCRIPTIONAL REGULATORY PROTEIN"/>
    <property type="match status" value="1"/>
</dbReference>
<keyword evidence="2" id="KW-0238">DNA-binding</keyword>
<dbReference type="eggNOG" id="COG0664">
    <property type="taxonomic scope" value="Bacteria"/>
</dbReference>
<keyword evidence="3" id="KW-0804">Transcription</keyword>
<dbReference type="Pfam" id="PF13545">
    <property type="entry name" value="HTH_Crp_2"/>
    <property type="match status" value="1"/>
</dbReference>
<dbReference type="InterPro" id="IPR036390">
    <property type="entry name" value="WH_DNA-bd_sf"/>
</dbReference>
<sequence>MEHALPAGTVLFEQGDVPNFQVVLVSGSVQLFGRSADGREVLIEVVRAPDLVIPAAVLTGSPYLMQARVPEPSKFLLVQADVFREAIDRDPQLAKAVLGTLAEQFRRMVRQTKNLKLRSAAERVGCYLLVLSERQGTPDRALLPYEKHVIASELGMTRESFSRALNALAKAGISVDGQEVTIHDRIRLAKAAIPDPMIDPPDPDGTERQVLELIGRLRG</sequence>
<dbReference type="STRING" id="693986.MOC_3006"/>
<protein>
    <submittedName>
        <fullName evidence="6">Crp/Fnr family transcriptional regulator</fullName>
    </submittedName>
</protein>
<organism evidence="6 7">
    <name type="scientific">Methylobacterium oryzae CBMB20</name>
    <dbReference type="NCBI Taxonomy" id="693986"/>
    <lineage>
        <taxon>Bacteria</taxon>
        <taxon>Pseudomonadati</taxon>
        <taxon>Pseudomonadota</taxon>
        <taxon>Alphaproteobacteria</taxon>
        <taxon>Hyphomicrobiales</taxon>
        <taxon>Methylobacteriaceae</taxon>
        <taxon>Methylobacterium</taxon>
    </lineage>
</organism>
<dbReference type="PANTHER" id="PTHR24567:SF26">
    <property type="entry name" value="REGULATORY PROTEIN YEIL"/>
    <property type="match status" value="1"/>
</dbReference>
<dbReference type="PROSITE" id="PS50042">
    <property type="entry name" value="CNMP_BINDING_3"/>
    <property type="match status" value="1"/>
</dbReference>
<feature type="domain" description="Cyclic nucleotide-binding" evidence="4">
    <location>
        <begin position="1"/>
        <end position="104"/>
    </location>
</feature>
<dbReference type="HOGENOM" id="CLU_075053_7_1_5"/>
<evidence type="ECO:0000313" key="7">
    <source>
        <dbReference type="Proteomes" id="UP000029492"/>
    </source>
</evidence>
<evidence type="ECO:0000256" key="1">
    <source>
        <dbReference type="ARBA" id="ARBA00023015"/>
    </source>
</evidence>
<dbReference type="GO" id="GO:0003677">
    <property type="term" value="F:DNA binding"/>
    <property type="evidence" value="ECO:0007669"/>
    <property type="project" value="UniProtKB-KW"/>
</dbReference>
<gene>
    <name evidence="6" type="ORF">MOC_3006</name>
</gene>
<dbReference type="GO" id="GO:0005829">
    <property type="term" value="C:cytosol"/>
    <property type="evidence" value="ECO:0007669"/>
    <property type="project" value="TreeGrafter"/>
</dbReference>
<dbReference type="GeneID" id="6138637"/>
<dbReference type="Gene3D" id="1.10.10.10">
    <property type="entry name" value="Winged helix-like DNA-binding domain superfamily/Winged helix DNA-binding domain"/>
    <property type="match status" value="1"/>
</dbReference>
<dbReference type="InterPro" id="IPR036388">
    <property type="entry name" value="WH-like_DNA-bd_sf"/>
</dbReference>
<dbReference type="InterPro" id="IPR000595">
    <property type="entry name" value="cNMP-bd_dom"/>
</dbReference>
<dbReference type="Proteomes" id="UP000029492">
    <property type="component" value="Chromosome"/>
</dbReference>
<dbReference type="InterPro" id="IPR014710">
    <property type="entry name" value="RmlC-like_jellyroll"/>
</dbReference>
<evidence type="ECO:0000259" key="4">
    <source>
        <dbReference type="PROSITE" id="PS50042"/>
    </source>
</evidence>
<accession>A0A089NS48</accession>
<dbReference type="InterPro" id="IPR012318">
    <property type="entry name" value="HTH_CRP"/>
</dbReference>
<dbReference type="SMART" id="SM00419">
    <property type="entry name" value="HTH_CRP"/>
    <property type="match status" value="1"/>
</dbReference>